<feature type="domain" description="AB hydrolase-1" evidence="2">
    <location>
        <begin position="25"/>
        <end position="160"/>
    </location>
</feature>
<feature type="region of interest" description="Disordered" evidence="1">
    <location>
        <begin position="278"/>
        <end position="298"/>
    </location>
</feature>
<dbReference type="RefSeq" id="WP_009946810.1">
    <property type="nucleotide sequence ID" value="NZ_BAAAGS010000009.1"/>
</dbReference>
<evidence type="ECO:0000313" key="3">
    <source>
        <dbReference type="EMBL" id="GAA0520185.1"/>
    </source>
</evidence>
<dbReference type="SUPFAM" id="SSF53474">
    <property type="entry name" value="alpha/beta-Hydrolases"/>
    <property type="match status" value="1"/>
</dbReference>
<dbReference type="EMBL" id="BAAAGS010000009">
    <property type="protein sequence ID" value="GAA0520185.1"/>
    <property type="molecule type" value="Genomic_DNA"/>
</dbReference>
<evidence type="ECO:0000259" key="2">
    <source>
        <dbReference type="Pfam" id="PF00561"/>
    </source>
</evidence>
<dbReference type="Proteomes" id="UP001500729">
    <property type="component" value="Unassembled WGS sequence"/>
</dbReference>
<accession>A0ABP3MGT9</accession>
<proteinExistence type="predicted"/>
<dbReference type="PANTHER" id="PTHR43433:SF5">
    <property type="entry name" value="AB HYDROLASE-1 DOMAIN-CONTAINING PROTEIN"/>
    <property type="match status" value="1"/>
</dbReference>
<evidence type="ECO:0000256" key="1">
    <source>
        <dbReference type="SAM" id="MobiDB-lite"/>
    </source>
</evidence>
<evidence type="ECO:0000313" key="4">
    <source>
        <dbReference type="Proteomes" id="UP001500729"/>
    </source>
</evidence>
<keyword evidence="4" id="KW-1185">Reference proteome</keyword>
<dbReference type="Pfam" id="PF00561">
    <property type="entry name" value="Abhydrolase_1"/>
    <property type="match status" value="1"/>
</dbReference>
<keyword evidence="3" id="KW-0378">Hydrolase</keyword>
<sequence>MTPVKTGTLPVPGATLHHETRGTGPLLLLIPGGSADAAIFGGLATHLADRYTVLTYDPRGFSRSPLHGPVGDQRVQTHSDDAHLLLDALLPPGQTAHVFGTSSGAFVALDLLTRHPDRLGTVIAHEPPAVEILPDAAQHRAMFAHVRQTYREQGTAAAMAALTAGLAPEGQAEPEIPPDAGLPAQRDAMLARMHANLPVFLEHILCQFTAYTPDLPTLRSRAHQLVLAVGQDSRNELPHHTAASLAHHLGTEPVEFPGGHIGIAEHPVPFADRLGETLETTDTTTPDDHHRTGQPANG</sequence>
<dbReference type="InterPro" id="IPR029058">
    <property type="entry name" value="AB_hydrolase_fold"/>
</dbReference>
<dbReference type="GO" id="GO:0016787">
    <property type="term" value="F:hydrolase activity"/>
    <property type="evidence" value="ECO:0007669"/>
    <property type="project" value="UniProtKB-KW"/>
</dbReference>
<reference evidence="4" key="1">
    <citation type="journal article" date="2019" name="Int. J. Syst. Evol. Microbiol.">
        <title>The Global Catalogue of Microorganisms (GCM) 10K type strain sequencing project: providing services to taxonomists for standard genome sequencing and annotation.</title>
        <authorList>
            <consortium name="The Broad Institute Genomics Platform"/>
            <consortium name="The Broad Institute Genome Sequencing Center for Infectious Disease"/>
            <person name="Wu L."/>
            <person name="Ma J."/>
        </authorList>
    </citation>
    <scope>NUCLEOTIDE SEQUENCE [LARGE SCALE GENOMIC DNA]</scope>
    <source>
        <strain evidence="4">JCM 10303</strain>
    </source>
</reference>
<protein>
    <submittedName>
        <fullName evidence="3">Alpha/beta hydrolase</fullName>
    </submittedName>
</protein>
<comment type="caution">
    <text evidence="3">The sequence shown here is derived from an EMBL/GenBank/DDBJ whole genome shotgun (WGS) entry which is preliminary data.</text>
</comment>
<gene>
    <name evidence="3" type="ORF">GCM10009533_19150</name>
</gene>
<organism evidence="3 4">
    <name type="scientific">Saccharopolyspora erythraea</name>
    <name type="common">Streptomyces erythraeus</name>
    <dbReference type="NCBI Taxonomy" id="1836"/>
    <lineage>
        <taxon>Bacteria</taxon>
        <taxon>Bacillati</taxon>
        <taxon>Actinomycetota</taxon>
        <taxon>Actinomycetes</taxon>
        <taxon>Pseudonocardiales</taxon>
        <taxon>Pseudonocardiaceae</taxon>
        <taxon>Saccharopolyspora</taxon>
    </lineage>
</organism>
<dbReference type="PANTHER" id="PTHR43433">
    <property type="entry name" value="HYDROLASE, ALPHA/BETA FOLD FAMILY PROTEIN"/>
    <property type="match status" value="1"/>
</dbReference>
<dbReference type="InterPro" id="IPR000073">
    <property type="entry name" value="AB_hydrolase_1"/>
</dbReference>
<dbReference type="InterPro" id="IPR050471">
    <property type="entry name" value="AB_hydrolase"/>
</dbReference>
<dbReference type="Gene3D" id="3.40.50.1820">
    <property type="entry name" value="alpha/beta hydrolase"/>
    <property type="match status" value="1"/>
</dbReference>
<name>A0ABP3MGT9_SACER</name>